<keyword evidence="9 12" id="KW-0663">Pyridoxal phosphate</keyword>
<dbReference type="InterPro" id="IPR001917">
    <property type="entry name" value="Aminotrans_II_pyridoxalP_BS"/>
</dbReference>
<gene>
    <name evidence="12 14" type="primary">hisC</name>
    <name evidence="14" type="ORF">QMA06_00340</name>
</gene>
<proteinExistence type="inferred from homology"/>
<protein>
    <recommendedName>
        <fullName evidence="12">Histidinol-phosphate aminotransferase</fullName>
        <ecNumber evidence="12">2.6.1.9</ecNumber>
    </recommendedName>
    <alternativeName>
        <fullName evidence="12">Imidazole acetol-phosphate transaminase</fullName>
    </alternativeName>
</protein>
<sequence>MFNLKTLVRQNILALQPYSSARDEFKGNDGVFLDANENPFGTLNRYPNSDQKILKQKLADYKKLSSNNIFVGNGSDEIIDLIYRIFCNPNQDKALTFTPTFGMYQVAADINAIELITLPLNDKFQINTDALTPYFNDDNLKLIFICSPNNPTGNCFNASDIEFILKNFKGIVVIDEAYADFSDRESWSKSFESYPNLIVTQTFSKAWALAAARIGIAYASKEIVQLLNKVKMPYNISQLNEKAAIEALDNRSTFESNKRIILEEKAKLIQELKTLDIIKKIYPSDANFLLVEVDDANQLYQNLVEQKVITRNRNSLVKNSIRITVGKPEENQQLIKALKNS</sequence>
<reference evidence="14 15" key="1">
    <citation type="journal article" date="2023" name="Int. J. Syst. Evol. Microbiol.">
        <title>Winogradskyella bathintestinalis sp. nov., isolated from the intestine of the deep-sea loosejaw dragonfish, Malacosteus niger.</title>
        <authorList>
            <person name="Uniacke-Lowe S."/>
            <person name="Johnson C.N."/>
            <person name="Stanton C."/>
            <person name="Hill C."/>
            <person name="Ross P."/>
        </authorList>
    </citation>
    <scope>NUCLEOTIDE SEQUENCE [LARGE SCALE GENOMIC DNA]</scope>
    <source>
        <strain evidence="14 15">APC 3343</strain>
    </source>
</reference>
<dbReference type="PROSITE" id="PS00599">
    <property type="entry name" value="AA_TRANSFER_CLASS_2"/>
    <property type="match status" value="1"/>
</dbReference>
<dbReference type="Pfam" id="PF00155">
    <property type="entry name" value="Aminotran_1_2"/>
    <property type="match status" value="1"/>
</dbReference>
<dbReference type="RefSeq" id="WP_290204894.1">
    <property type="nucleotide sequence ID" value="NZ_JASDDK010000001.1"/>
</dbReference>
<dbReference type="InterPro" id="IPR015424">
    <property type="entry name" value="PyrdxlP-dep_Trfase"/>
</dbReference>
<evidence type="ECO:0000256" key="3">
    <source>
        <dbReference type="ARBA" id="ARBA00005189"/>
    </source>
</evidence>
<evidence type="ECO:0000256" key="6">
    <source>
        <dbReference type="ARBA" id="ARBA00022576"/>
    </source>
</evidence>
<comment type="similarity">
    <text evidence="4 12">Belongs to the class-II pyridoxal-phosphate-dependent aminotransferase family. Histidinol-phosphate aminotransferase subfamily.</text>
</comment>
<dbReference type="InterPro" id="IPR004839">
    <property type="entry name" value="Aminotransferase_I/II_large"/>
</dbReference>
<evidence type="ECO:0000313" key="14">
    <source>
        <dbReference type="EMBL" id="MDN3491149.1"/>
    </source>
</evidence>
<feature type="modified residue" description="N6-(pyridoxal phosphate)lysine" evidence="12">
    <location>
        <position position="205"/>
    </location>
</feature>
<dbReference type="Proteomes" id="UP001231197">
    <property type="component" value="Unassembled WGS sequence"/>
</dbReference>
<evidence type="ECO:0000256" key="7">
    <source>
        <dbReference type="ARBA" id="ARBA00022605"/>
    </source>
</evidence>
<comment type="cofactor">
    <cofactor evidence="1 12">
        <name>pyridoxal 5'-phosphate</name>
        <dbReference type="ChEBI" id="CHEBI:597326"/>
    </cofactor>
</comment>
<dbReference type="EMBL" id="JASDDK010000001">
    <property type="protein sequence ID" value="MDN3491149.1"/>
    <property type="molecule type" value="Genomic_DNA"/>
</dbReference>
<dbReference type="EC" id="2.6.1.9" evidence="12"/>
<evidence type="ECO:0000256" key="5">
    <source>
        <dbReference type="ARBA" id="ARBA00011738"/>
    </source>
</evidence>
<evidence type="ECO:0000256" key="4">
    <source>
        <dbReference type="ARBA" id="ARBA00007970"/>
    </source>
</evidence>
<evidence type="ECO:0000256" key="10">
    <source>
        <dbReference type="ARBA" id="ARBA00023102"/>
    </source>
</evidence>
<comment type="pathway">
    <text evidence="2 12">Amino-acid biosynthesis; L-histidine biosynthesis; L-histidine from 5-phospho-alpha-D-ribose 1-diphosphate: step 7/9.</text>
</comment>
<keyword evidence="7 12" id="KW-0028">Amino-acid biosynthesis</keyword>
<dbReference type="Gene3D" id="3.90.1150.10">
    <property type="entry name" value="Aspartate Aminotransferase, domain 1"/>
    <property type="match status" value="1"/>
</dbReference>
<evidence type="ECO:0000256" key="2">
    <source>
        <dbReference type="ARBA" id="ARBA00005011"/>
    </source>
</evidence>
<keyword evidence="15" id="KW-1185">Reference proteome</keyword>
<evidence type="ECO:0000313" key="15">
    <source>
        <dbReference type="Proteomes" id="UP001231197"/>
    </source>
</evidence>
<keyword evidence="8 12" id="KW-0808">Transferase</keyword>
<dbReference type="HAMAP" id="MF_01023">
    <property type="entry name" value="HisC_aminotrans_2"/>
    <property type="match status" value="1"/>
</dbReference>
<comment type="pathway">
    <text evidence="3">Lipid metabolism.</text>
</comment>
<evidence type="ECO:0000256" key="8">
    <source>
        <dbReference type="ARBA" id="ARBA00022679"/>
    </source>
</evidence>
<dbReference type="GO" id="GO:0004400">
    <property type="term" value="F:histidinol-phosphate transaminase activity"/>
    <property type="evidence" value="ECO:0007669"/>
    <property type="project" value="UniProtKB-EC"/>
</dbReference>
<dbReference type="SUPFAM" id="SSF53383">
    <property type="entry name" value="PLP-dependent transferases"/>
    <property type="match status" value="1"/>
</dbReference>
<comment type="caution">
    <text evidence="14">The sequence shown here is derived from an EMBL/GenBank/DDBJ whole genome shotgun (WGS) entry which is preliminary data.</text>
</comment>
<accession>A0ABT7ZQ97</accession>
<dbReference type="Gene3D" id="3.40.640.10">
    <property type="entry name" value="Type I PLP-dependent aspartate aminotransferase-like (Major domain)"/>
    <property type="match status" value="1"/>
</dbReference>
<keyword evidence="6 12" id="KW-0032">Aminotransferase</keyword>
<evidence type="ECO:0000256" key="1">
    <source>
        <dbReference type="ARBA" id="ARBA00001933"/>
    </source>
</evidence>
<keyword evidence="10 12" id="KW-0368">Histidine biosynthesis</keyword>
<evidence type="ECO:0000256" key="11">
    <source>
        <dbReference type="ARBA" id="ARBA00047481"/>
    </source>
</evidence>
<evidence type="ECO:0000256" key="12">
    <source>
        <dbReference type="HAMAP-Rule" id="MF_01023"/>
    </source>
</evidence>
<comment type="catalytic activity">
    <reaction evidence="11 12">
        <text>L-histidinol phosphate + 2-oxoglutarate = 3-(imidazol-4-yl)-2-oxopropyl phosphate + L-glutamate</text>
        <dbReference type="Rhea" id="RHEA:23744"/>
        <dbReference type="ChEBI" id="CHEBI:16810"/>
        <dbReference type="ChEBI" id="CHEBI:29985"/>
        <dbReference type="ChEBI" id="CHEBI:57766"/>
        <dbReference type="ChEBI" id="CHEBI:57980"/>
        <dbReference type="EC" id="2.6.1.9"/>
    </reaction>
</comment>
<dbReference type="PANTHER" id="PTHR42885:SF2">
    <property type="entry name" value="HISTIDINOL-PHOSPHATE AMINOTRANSFERASE"/>
    <property type="match status" value="1"/>
</dbReference>
<dbReference type="NCBIfam" id="TIGR01141">
    <property type="entry name" value="hisC"/>
    <property type="match status" value="1"/>
</dbReference>
<feature type="domain" description="Aminotransferase class I/classII large" evidence="13">
    <location>
        <begin position="38"/>
        <end position="338"/>
    </location>
</feature>
<evidence type="ECO:0000256" key="9">
    <source>
        <dbReference type="ARBA" id="ARBA00022898"/>
    </source>
</evidence>
<dbReference type="InterPro" id="IPR015421">
    <property type="entry name" value="PyrdxlP-dep_Trfase_major"/>
</dbReference>
<comment type="subunit">
    <text evidence="5 12">Homodimer.</text>
</comment>
<dbReference type="InterPro" id="IPR005861">
    <property type="entry name" value="HisP_aminotrans"/>
</dbReference>
<dbReference type="InterPro" id="IPR015422">
    <property type="entry name" value="PyrdxlP-dep_Trfase_small"/>
</dbReference>
<name>A0ABT7ZQ97_9FLAO</name>
<organism evidence="14 15">
    <name type="scientific">Winogradskyella bathintestinalis</name>
    <dbReference type="NCBI Taxonomy" id="3035208"/>
    <lineage>
        <taxon>Bacteria</taxon>
        <taxon>Pseudomonadati</taxon>
        <taxon>Bacteroidota</taxon>
        <taxon>Flavobacteriia</taxon>
        <taxon>Flavobacteriales</taxon>
        <taxon>Flavobacteriaceae</taxon>
        <taxon>Winogradskyella</taxon>
    </lineage>
</organism>
<evidence type="ECO:0000259" key="13">
    <source>
        <dbReference type="Pfam" id="PF00155"/>
    </source>
</evidence>
<dbReference type="PANTHER" id="PTHR42885">
    <property type="entry name" value="HISTIDINOL-PHOSPHATE AMINOTRANSFERASE-RELATED"/>
    <property type="match status" value="1"/>
</dbReference>
<dbReference type="CDD" id="cd00609">
    <property type="entry name" value="AAT_like"/>
    <property type="match status" value="1"/>
</dbReference>